<accession>A0A563W320</accession>
<proteinExistence type="predicted"/>
<dbReference type="Proteomes" id="UP000320055">
    <property type="component" value="Unassembled WGS sequence"/>
</dbReference>
<dbReference type="RefSeq" id="WP_222427413.1">
    <property type="nucleotide sequence ID" value="NZ_LR214405.1"/>
</dbReference>
<gene>
    <name evidence="2" type="ORF">H1P_6730002</name>
</gene>
<reference evidence="2 3" key="1">
    <citation type="submission" date="2019-01" db="EMBL/GenBank/DDBJ databases">
        <authorList>
            <person name="Brito A."/>
        </authorList>
    </citation>
    <scope>NUCLEOTIDE SEQUENCE [LARGE SCALE GENOMIC DNA]</scope>
    <source>
        <strain evidence="2">1</strain>
    </source>
</reference>
<keyword evidence="3" id="KW-1185">Reference proteome</keyword>
<evidence type="ECO:0000313" key="2">
    <source>
        <dbReference type="EMBL" id="VEP18017.1"/>
    </source>
</evidence>
<protein>
    <submittedName>
        <fullName evidence="2">Uncharacterized protein</fullName>
    </submittedName>
</protein>
<organism evidence="2 3">
    <name type="scientific">Hyella patelloides LEGE 07179</name>
    <dbReference type="NCBI Taxonomy" id="945734"/>
    <lineage>
        <taxon>Bacteria</taxon>
        <taxon>Bacillati</taxon>
        <taxon>Cyanobacteriota</taxon>
        <taxon>Cyanophyceae</taxon>
        <taxon>Pleurocapsales</taxon>
        <taxon>Hyellaceae</taxon>
        <taxon>Hyella</taxon>
    </lineage>
</organism>
<evidence type="ECO:0000313" key="3">
    <source>
        <dbReference type="Proteomes" id="UP000320055"/>
    </source>
</evidence>
<evidence type="ECO:0000256" key="1">
    <source>
        <dbReference type="SAM" id="MobiDB-lite"/>
    </source>
</evidence>
<dbReference type="AlphaFoldDB" id="A0A563W320"/>
<sequence length="168" mass="19228">MMGQLRDELTINEGYQAYLQRYDIEHLLRFEREGRRGFLAMSNHAVGKQRLLLNASGTPEVEHEENWVSLSLLAYVQLWAARKLASTLPQPWERYLPQKTEGFLTPSLVQRDMNRIITEIGTPANSPKPRGFASGRTEGMIQTKRTRHEVIKKGKKSKKLEPSTPIAV</sequence>
<feature type="region of interest" description="Disordered" evidence="1">
    <location>
        <begin position="121"/>
        <end position="168"/>
    </location>
</feature>
<name>A0A563W320_9CYAN</name>
<dbReference type="EMBL" id="CAACVJ010000638">
    <property type="protein sequence ID" value="VEP18017.1"/>
    <property type="molecule type" value="Genomic_DNA"/>
</dbReference>